<feature type="compositionally biased region" description="Basic and acidic residues" evidence="1">
    <location>
        <begin position="301"/>
        <end position="317"/>
    </location>
</feature>
<keyword evidence="3" id="KW-0732">Signal</keyword>
<reference evidence="4 5" key="1">
    <citation type="submission" date="2018-05" db="EMBL/GenBank/DDBJ databases">
        <title>A metagenomic window into the 2 km-deep terrestrial subsurface aquifer revealed taxonomically and functionally diverse microbial community comprising novel uncultured bacterial lineages.</title>
        <authorList>
            <person name="Kadnikov V.V."/>
            <person name="Mardanov A.V."/>
            <person name="Beletsky A.V."/>
            <person name="Banks D."/>
            <person name="Pimenov N.V."/>
            <person name="Frank Y.A."/>
            <person name="Karnachuk O.V."/>
            <person name="Ravin N.V."/>
        </authorList>
    </citation>
    <scope>NUCLEOTIDE SEQUENCE [LARGE SCALE GENOMIC DNA]</scope>
    <source>
        <strain evidence="4">BY5</strain>
    </source>
</reference>
<proteinExistence type="predicted"/>
<feature type="signal peptide" evidence="3">
    <location>
        <begin position="1"/>
        <end position="24"/>
    </location>
</feature>
<evidence type="ECO:0000256" key="3">
    <source>
        <dbReference type="SAM" id="SignalP"/>
    </source>
</evidence>
<feature type="transmembrane region" description="Helical" evidence="2">
    <location>
        <begin position="1705"/>
        <end position="1724"/>
    </location>
</feature>
<evidence type="ECO:0000313" key="5">
    <source>
        <dbReference type="Proteomes" id="UP000252355"/>
    </source>
</evidence>
<gene>
    <name evidence="4" type="ORF">OZSIB_0925</name>
</gene>
<keyword evidence="2" id="KW-0472">Membrane</keyword>
<feature type="chain" id="PRO_5016950608" evidence="3">
    <location>
        <begin position="25"/>
        <end position="1774"/>
    </location>
</feature>
<feature type="transmembrane region" description="Helical" evidence="2">
    <location>
        <begin position="713"/>
        <end position="734"/>
    </location>
</feature>
<evidence type="ECO:0000256" key="2">
    <source>
        <dbReference type="SAM" id="Phobius"/>
    </source>
</evidence>
<comment type="caution">
    <text evidence="4">The sequence shown here is derived from an EMBL/GenBank/DDBJ whole genome shotgun (WGS) entry which is preliminary data.</text>
</comment>
<feature type="region of interest" description="Disordered" evidence="1">
    <location>
        <begin position="295"/>
        <end position="329"/>
    </location>
</feature>
<feature type="region of interest" description="Disordered" evidence="1">
    <location>
        <begin position="807"/>
        <end position="839"/>
    </location>
</feature>
<feature type="transmembrane region" description="Helical" evidence="2">
    <location>
        <begin position="875"/>
        <end position="892"/>
    </location>
</feature>
<feature type="compositionally biased region" description="Low complexity" evidence="1">
    <location>
        <begin position="318"/>
        <end position="329"/>
    </location>
</feature>
<feature type="transmembrane region" description="Helical" evidence="2">
    <location>
        <begin position="956"/>
        <end position="974"/>
    </location>
</feature>
<evidence type="ECO:0000256" key="1">
    <source>
        <dbReference type="SAM" id="MobiDB-lite"/>
    </source>
</evidence>
<feature type="transmembrane region" description="Helical" evidence="2">
    <location>
        <begin position="904"/>
        <end position="920"/>
    </location>
</feature>
<evidence type="ECO:0000313" key="4">
    <source>
        <dbReference type="EMBL" id="RCK81791.1"/>
    </source>
</evidence>
<keyword evidence="2" id="KW-1133">Transmembrane helix</keyword>
<feature type="transmembrane region" description="Helical" evidence="2">
    <location>
        <begin position="926"/>
        <end position="944"/>
    </location>
</feature>
<accession>A0A367ZWT9</accession>
<feature type="transmembrane region" description="Helical" evidence="2">
    <location>
        <begin position="670"/>
        <end position="693"/>
    </location>
</feature>
<keyword evidence="2" id="KW-0812">Transmembrane</keyword>
<dbReference type="Proteomes" id="UP000252355">
    <property type="component" value="Unassembled WGS sequence"/>
</dbReference>
<name>A0A367ZWT9_9BACT</name>
<feature type="transmembrane region" description="Helical" evidence="2">
    <location>
        <begin position="1736"/>
        <end position="1756"/>
    </location>
</feature>
<feature type="transmembrane region" description="Helical" evidence="2">
    <location>
        <begin position="1674"/>
        <end position="1693"/>
    </location>
</feature>
<sequence>MLTNGTRSILALVVLGLLFGWCMAAPTSSAASSGDLVPLSFLPPAPPAGRLSATLRYIPFRDFEEIWQKHPRGVLIPRTEFERLRLDKEAWLARTPASPLPRLDQPFIHGRSTLTGKVADKVGVFDAEFVFEMPVDRWALLPLPGGDIGLEEVRLDGELVGVVVSPFSGIQDAEAPKGQVEVLQQQRKAAAAAVRRPALTTGRRGAANDFFLAVRGVGSHVVRVRFVCPQIDDPERNELTFRLPRLPMHTFAVTLEPPGQFAEVDRAEGTLCRDENGVTRVEGVLGPTDRFTLRWAPRSEVAPHEPPPQERPEEEGVRAPAPSPAVAVPAEPPRVYADSATLLSVGEGYIRSDAVIRLRIARSGLDRVAVRVPAGTEVLEVRARDLESWRAEAVGSETRVVCVFSSQIRQSCELSLVCDTKMEETSQTVSLPVHVVEGVERDAGFLGVEARTSIELRKSSDLDRERGLQVSAVDVTDLPPELVRRALRPILLSYRYFSPPQTTPLRVEVIRHQDVETLTASIDQMRATTYLSHERTSMTSLDLEVKNNGRQYLEAWLGSGAEIISAQLNGAPVKPSSRDDTSCLIPLGGAHGRAAPDEAFHVRLTYRAPIGEFGLARRLKVPLPKLDMRVSRLEWTLYAPESHPLLALPGAVERPYRKALLLPFLFLENAVFLLTTPEVLVGVLLVLLIVRFLEAFWKRRSQAEPAHPSMSRLLGGAALVGFLFVLGIVAGPMMGVTERPPLFAPLPQKQEPAFPMEMSSAGAPALSEEMAMGVSDREDVADKRKDAKADVVGSKLVLEEDGAVQSLAAPSPAPRTNPAVKPAAAPPRKRAGRDQGALPVDPIIPRTNNQIFVVRNDVPALEAPVVRVLVMLEPVRLGCLVLLAVIGGLWFLVIRACAKAGRGFLAWLAVAVYAGALLALEEVVPGAQVPGLAVIALGVLATLLGRMLESLRGKGAATVTTVLLLLAFPLGAQAQERREPGKDPRVEQIIDVYIPYSQLGERLATDVPLVFLTDEDYRYLRDLGLPEPDPSLRLPPVGVTHVACSLVGSVRDDVASMHLGMTVDLLGKGFKLIPFPTGQVGIRSLLLDGKPAVLIPAAAAKNLSAVPGREALPDSSVVQNQVFQRPAFAQVANAPWRPETPSDTEHAIVTDKEGRIVIEADLVKDLLGRGQAVRAREGFVLGLPPFAAATLDLTIDRPRQFVEIEPAARLSTNDEGNTTRVTAVLQPARTLRVEWRDRGKAGPAPAPQDLEPASAPVAAPVIAQDPRLFADHAVLFTVAEGVITVRAQVTVTIEQQGVGEFSFAIPTGAEVMDVTGPEIASWGVTVASPGQVLRVALHAQRRDQVGLVIELERATPAINGEFPLDLPRLLAAGPRARIERQKGYFGVEVAEGLEARMLDTQPATMVDPAELPSFVREQAQGFLPFAFKFLAAVEPRIRLTKHQEMSVSTAQIDGAIARSLVTKEGRVLTQLELVVRNNNNQFLLLEKLPEHLKILSVVLNGDPVKPGLGRGGEIYVPLIRSPLKGKALQPFGLVIFLEGKGPALKRGGRLALHLPALSLDIAELTWAVSMPEDLMVQPISPEFLPGRGSIISLPGVVGGAGGRPLMSNVQTQSVLQRPDATAAGLGRAGGGVLPVVPVIPTTRNQMVVNRKMVAAGAPTTLRLVFLREWLGSELLLGLTMVVAGLLASVLTSLHRGTWKGPGVSVPLILGLGLVVVGMEFLFGASSEIPALLRGAYLSGLQVGVVLFLLWALMTWVPPVPVRSSAPAEPDKPAS</sequence>
<protein>
    <submittedName>
        <fullName evidence="4">Uncharacterized protein</fullName>
    </submittedName>
</protein>
<dbReference type="EMBL" id="QOQW01000001">
    <property type="protein sequence ID" value="RCK81791.1"/>
    <property type="molecule type" value="Genomic_DNA"/>
</dbReference>
<organism evidence="4 5">
    <name type="scientific">Candidatus Ozemobacter sibiricus</name>
    <dbReference type="NCBI Taxonomy" id="2268124"/>
    <lineage>
        <taxon>Bacteria</taxon>
        <taxon>Candidatus Ozemobacteria</taxon>
        <taxon>Candidatus Ozemobacterales</taxon>
        <taxon>Candidatus Ozemobacteraceae</taxon>
        <taxon>Candidatus Ozemobacter</taxon>
    </lineage>
</organism>